<dbReference type="AlphaFoldDB" id="A0A8X7QXQ4"/>
<reference evidence="1 2" key="1">
    <citation type="submission" date="2020-02" db="EMBL/GenBank/DDBJ databases">
        <authorList>
            <person name="Ma Q."/>
            <person name="Huang Y."/>
            <person name="Song X."/>
            <person name="Pei D."/>
        </authorList>
    </citation>
    <scope>NUCLEOTIDE SEQUENCE [LARGE SCALE GENOMIC DNA]</scope>
    <source>
        <strain evidence="1">Sxm20200214</strain>
        <tissue evidence="1">Leaf</tissue>
    </source>
</reference>
<gene>
    <name evidence="1" type="ORF">Bca52824_060352</name>
</gene>
<dbReference type="OrthoDB" id="10507503at2759"/>
<organism evidence="1 2">
    <name type="scientific">Brassica carinata</name>
    <name type="common">Ethiopian mustard</name>
    <name type="synonym">Abyssinian cabbage</name>
    <dbReference type="NCBI Taxonomy" id="52824"/>
    <lineage>
        <taxon>Eukaryota</taxon>
        <taxon>Viridiplantae</taxon>
        <taxon>Streptophyta</taxon>
        <taxon>Embryophyta</taxon>
        <taxon>Tracheophyta</taxon>
        <taxon>Spermatophyta</taxon>
        <taxon>Magnoliopsida</taxon>
        <taxon>eudicotyledons</taxon>
        <taxon>Gunneridae</taxon>
        <taxon>Pentapetalae</taxon>
        <taxon>rosids</taxon>
        <taxon>malvids</taxon>
        <taxon>Brassicales</taxon>
        <taxon>Brassicaceae</taxon>
        <taxon>Brassiceae</taxon>
        <taxon>Brassica</taxon>
    </lineage>
</organism>
<comment type="caution">
    <text evidence="1">The sequence shown here is derived from an EMBL/GenBank/DDBJ whole genome shotgun (WGS) entry which is preliminary data.</text>
</comment>
<protein>
    <submittedName>
        <fullName evidence="1">Uncharacterized protein</fullName>
    </submittedName>
</protein>
<dbReference type="Proteomes" id="UP000886595">
    <property type="component" value="Unassembled WGS sequence"/>
</dbReference>
<proteinExistence type="predicted"/>
<dbReference type="EMBL" id="JAAMPC010000012">
    <property type="protein sequence ID" value="KAG2277797.1"/>
    <property type="molecule type" value="Genomic_DNA"/>
</dbReference>
<keyword evidence="2" id="KW-1185">Reference proteome</keyword>
<name>A0A8X7QXQ4_BRACI</name>
<evidence type="ECO:0000313" key="1">
    <source>
        <dbReference type="EMBL" id="KAG2277797.1"/>
    </source>
</evidence>
<accession>A0A8X7QXQ4</accession>
<evidence type="ECO:0000313" key="2">
    <source>
        <dbReference type="Proteomes" id="UP000886595"/>
    </source>
</evidence>
<sequence length="140" mass="16344">MCEFYLNLTELRSLGLKGFWFSVFYRRRPLLIHPLPLPESVVLTLHGATTSYNTFPLSDAHVSIRFTDGTTFEELTDSDKSIPTEMFRFRNYDQLLALANTNRHLPHTLLKQPHAEEPEQVALSNRKDRLCEVKYVHRPK</sequence>